<name>A0A4Q2SLA5_9HYPH</name>
<organism evidence="1 2">
    <name type="scientific">Ciceribacter ferrooxidans</name>
    <dbReference type="NCBI Taxonomy" id="2509717"/>
    <lineage>
        <taxon>Bacteria</taxon>
        <taxon>Pseudomonadati</taxon>
        <taxon>Pseudomonadota</taxon>
        <taxon>Alphaproteobacteria</taxon>
        <taxon>Hyphomicrobiales</taxon>
        <taxon>Rhizobiaceae</taxon>
        <taxon>Ciceribacter</taxon>
    </lineage>
</organism>
<dbReference type="EMBL" id="SDVB01000311">
    <property type="protein sequence ID" value="RYC04870.1"/>
    <property type="molecule type" value="Genomic_DNA"/>
</dbReference>
<sequence length="159" mass="16874">MLLGLSVATALAGCQVRPLHDGAAGRAESLAAIGYSQADSRVGQEVRNQLVFLTGGGGGEPANPQYTVNMKVDSKTMGVLLEQSSDVPKAGRVIVSADYTLTRTSDGTVLRTGRRQIVAPVDYPEQEFAKLRAIRDAEDRGAHQLAELIRADIATIIGR</sequence>
<keyword evidence="2" id="KW-1185">Reference proteome</keyword>
<reference evidence="1 2" key="1">
    <citation type="submission" date="2019-01" db="EMBL/GenBank/DDBJ databases">
        <authorList>
            <person name="Deng T."/>
        </authorList>
    </citation>
    <scope>NUCLEOTIDE SEQUENCE [LARGE SCALE GENOMIC DNA]</scope>
    <source>
        <strain evidence="1 2">F8825</strain>
    </source>
</reference>
<evidence type="ECO:0000313" key="1">
    <source>
        <dbReference type="EMBL" id="RYC04870.1"/>
    </source>
</evidence>
<protein>
    <recommendedName>
        <fullName evidence="3">LPS-assembly lipoprotein</fullName>
    </recommendedName>
</protein>
<accession>A0A4Q2SLA5</accession>
<proteinExistence type="predicted"/>
<comment type="caution">
    <text evidence="1">The sequence shown here is derived from an EMBL/GenBank/DDBJ whole genome shotgun (WGS) entry which is preliminary data.</text>
</comment>
<dbReference type="AlphaFoldDB" id="A0A4Q2SLA5"/>
<dbReference type="OrthoDB" id="7678210at2"/>
<evidence type="ECO:0008006" key="3">
    <source>
        <dbReference type="Google" id="ProtNLM"/>
    </source>
</evidence>
<gene>
    <name evidence="1" type="ORF">EUU22_21820</name>
</gene>
<evidence type="ECO:0000313" key="2">
    <source>
        <dbReference type="Proteomes" id="UP000291088"/>
    </source>
</evidence>
<dbReference type="Gene3D" id="3.30.160.150">
    <property type="entry name" value="Lipoprotein like domain"/>
    <property type="match status" value="1"/>
</dbReference>
<dbReference type="Proteomes" id="UP000291088">
    <property type="component" value="Unassembled WGS sequence"/>
</dbReference>